<name>A0A8S4D0R6_PLUXY</name>
<feature type="compositionally biased region" description="Basic and acidic residues" evidence="6">
    <location>
        <begin position="217"/>
        <end position="230"/>
    </location>
</feature>
<dbReference type="GO" id="GO:0051082">
    <property type="term" value="F:unfolded protein binding"/>
    <property type="evidence" value="ECO:0007669"/>
    <property type="project" value="InterPro"/>
</dbReference>
<dbReference type="PANTHER" id="PTHR11073:SF1">
    <property type="entry name" value="CALNEXIN 14D-RELATED"/>
    <property type="match status" value="1"/>
</dbReference>
<keyword evidence="5" id="KW-0143">Chaperone</keyword>
<gene>
    <name evidence="7" type="ORF">PLXY2_LOCUS1021</name>
</gene>
<dbReference type="GO" id="GO:0005789">
    <property type="term" value="C:endoplasmic reticulum membrane"/>
    <property type="evidence" value="ECO:0007669"/>
    <property type="project" value="UniProtKB-SubCell"/>
</dbReference>
<evidence type="ECO:0000256" key="1">
    <source>
        <dbReference type="ARBA" id="ARBA00004389"/>
    </source>
</evidence>
<organism evidence="7 8">
    <name type="scientific">Plutella xylostella</name>
    <name type="common">Diamondback moth</name>
    <name type="synonym">Plutella maculipennis</name>
    <dbReference type="NCBI Taxonomy" id="51655"/>
    <lineage>
        <taxon>Eukaryota</taxon>
        <taxon>Metazoa</taxon>
        <taxon>Ecdysozoa</taxon>
        <taxon>Arthropoda</taxon>
        <taxon>Hexapoda</taxon>
        <taxon>Insecta</taxon>
        <taxon>Pterygota</taxon>
        <taxon>Neoptera</taxon>
        <taxon>Endopterygota</taxon>
        <taxon>Lepidoptera</taxon>
        <taxon>Glossata</taxon>
        <taxon>Ditrysia</taxon>
        <taxon>Yponomeutoidea</taxon>
        <taxon>Plutellidae</taxon>
        <taxon>Plutella</taxon>
    </lineage>
</organism>
<evidence type="ECO:0000313" key="8">
    <source>
        <dbReference type="Proteomes" id="UP000653454"/>
    </source>
</evidence>
<sequence length="230" mass="25873">MPEDWDADMDGEWEAPLIDNPACSVGCGEWKPPLIPNPSFKGKWRPPLITNPNYKGRWAPRKIPNPDYFYDDQPFKMTPIHAIGFELWSMSPNLLFDNLIITDDPATAEQFAAQTFTPKLSALTKYEESFLDAAVQFVAANPWVWAVVVLLILVVIVIYIYVRAGPDEDVEEALKKADAMTPDDLLDEEEQEARGGKASLEEPADDEEQSTLRKRKKDDGSGDASKKKDE</sequence>
<comment type="caution">
    <text evidence="7">The sequence shown here is derived from an EMBL/GenBank/DDBJ whole genome shotgun (WGS) entry which is preliminary data.</text>
</comment>
<dbReference type="PRINTS" id="PR00626">
    <property type="entry name" value="CALRETICULIN"/>
</dbReference>
<dbReference type="GO" id="GO:0006457">
    <property type="term" value="P:protein folding"/>
    <property type="evidence" value="ECO:0007669"/>
    <property type="project" value="InterPro"/>
</dbReference>
<evidence type="ECO:0000256" key="3">
    <source>
        <dbReference type="ARBA" id="ARBA00022989"/>
    </source>
</evidence>
<dbReference type="InterPro" id="IPR009033">
    <property type="entry name" value="Calreticulin/calnexin_P_dom_sf"/>
</dbReference>
<evidence type="ECO:0000313" key="7">
    <source>
        <dbReference type="EMBL" id="CAG9091958.1"/>
    </source>
</evidence>
<proteinExistence type="inferred from homology"/>
<keyword evidence="8" id="KW-1185">Reference proteome</keyword>
<dbReference type="InterPro" id="IPR001580">
    <property type="entry name" value="Calret/calnex"/>
</dbReference>
<evidence type="ECO:0000256" key="6">
    <source>
        <dbReference type="SAM" id="MobiDB-lite"/>
    </source>
</evidence>
<dbReference type="AlphaFoldDB" id="A0A8S4D0R6"/>
<protein>
    <submittedName>
        <fullName evidence="7">(diamondback moth) hypothetical protein</fullName>
    </submittedName>
</protein>
<keyword evidence="4 5" id="KW-0472">Membrane</keyword>
<dbReference type="Pfam" id="PF00262">
    <property type="entry name" value="Calreticulin"/>
    <property type="match status" value="1"/>
</dbReference>
<dbReference type="EMBL" id="CAJHNJ030000002">
    <property type="protein sequence ID" value="CAG9091958.1"/>
    <property type="molecule type" value="Genomic_DNA"/>
</dbReference>
<dbReference type="PANTHER" id="PTHR11073">
    <property type="entry name" value="CALRETICULIN AND CALNEXIN"/>
    <property type="match status" value="1"/>
</dbReference>
<comment type="similarity">
    <text evidence="5">Belongs to the calreticulin family.</text>
</comment>
<evidence type="ECO:0000256" key="2">
    <source>
        <dbReference type="ARBA" id="ARBA00022692"/>
    </source>
</evidence>
<dbReference type="SUPFAM" id="SSF63887">
    <property type="entry name" value="P-domain of calnexin/calreticulin"/>
    <property type="match status" value="1"/>
</dbReference>
<dbReference type="Gene3D" id="2.10.250.10">
    <property type="entry name" value="Calreticulin/calnexin, P domain"/>
    <property type="match status" value="1"/>
</dbReference>
<keyword evidence="3 5" id="KW-1133">Transmembrane helix</keyword>
<dbReference type="GO" id="GO:0036503">
    <property type="term" value="P:ERAD pathway"/>
    <property type="evidence" value="ECO:0007669"/>
    <property type="project" value="TreeGrafter"/>
</dbReference>
<dbReference type="GO" id="GO:0005509">
    <property type="term" value="F:calcium ion binding"/>
    <property type="evidence" value="ECO:0007669"/>
    <property type="project" value="InterPro"/>
</dbReference>
<dbReference type="Gene3D" id="2.60.120.200">
    <property type="match status" value="1"/>
</dbReference>
<evidence type="ECO:0000256" key="5">
    <source>
        <dbReference type="RuleBase" id="RU362126"/>
    </source>
</evidence>
<keyword evidence="2 5" id="KW-0812">Transmembrane</keyword>
<accession>A0A8S4D0R6</accession>
<reference evidence="7" key="1">
    <citation type="submission" date="2020-11" db="EMBL/GenBank/DDBJ databases">
        <authorList>
            <person name="Whiteford S."/>
        </authorList>
    </citation>
    <scope>NUCLEOTIDE SEQUENCE</scope>
</reference>
<feature type="transmembrane region" description="Helical" evidence="5">
    <location>
        <begin position="143"/>
        <end position="162"/>
    </location>
</feature>
<evidence type="ECO:0000256" key="4">
    <source>
        <dbReference type="ARBA" id="ARBA00023136"/>
    </source>
</evidence>
<keyword evidence="5" id="KW-0256">Endoplasmic reticulum</keyword>
<dbReference type="Proteomes" id="UP000653454">
    <property type="component" value="Unassembled WGS sequence"/>
</dbReference>
<feature type="region of interest" description="Disordered" evidence="6">
    <location>
        <begin position="175"/>
        <end position="230"/>
    </location>
</feature>
<comment type="subcellular location">
    <subcellularLocation>
        <location evidence="1">Endoplasmic reticulum membrane</location>
        <topology evidence="1">Single-pass membrane protein</topology>
    </subcellularLocation>
</comment>